<evidence type="ECO:0000256" key="3">
    <source>
        <dbReference type="ARBA" id="ARBA00023170"/>
    </source>
</evidence>
<organism evidence="4 5">
    <name type="scientific">Ancylostoma caninum</name>
    <name type="common">Dog hookworm</name>
    <dbReference type="NCBI Taxonomy" id="29170"/>
    <lineage>
        <taxon>Eukaryota</taxon>
        <taxon>Metazoa</taxon>
        <taxon>Ecdysozoa</taxon>
        <taxon>Nematoda</taxon>
        <taxon>Chromadorea</taxon>
        <taxon>Rhabditida</taxon>
        <taxon>Rhabditina</taxon>
        <taxon>Rhabditomorpha</taxon>
        <taxon>Strongyloidea</taxon>
        <taxon>Ancylostomatidae</taxon>
        <taxon>Ancylostomatinae</taxon>
        <taxon>Ancylostoma</taxon>
    </lineage>
</organism>
<dbReference type="OrthoDB" id="5798272at2759"/>
<evidence type="ECO:0000256" key="1">
    <source>
        <dbReference type="ARBA" id="ARBA00023015"/>
    </source>
</evidence>
<dbReference type="STRING" id="29170.A0A368FVM3"/>
<sequence>LYWRGSKPLEDPKAVLKPSYCRLVLHYLEWLSAIDDLMAFDELHRIRVTTTQMIPAVLLTMAFNSFKHDDSRILLCNGFYYTNKCHSEECGSVDTDIISCSAPSYSCATNV</sequence>
<comment type="caution">
    <text evidence="4">The sequence shown here is derived from an EMBL/GenBank/DDBJ whole genome shotgun (WGS) entry which is preliminary data.</text>
</comment>
<accession>A0A368FVM3</accession>
<reference evidence="4 5" key="1">
    <citation type="submission" date="2014-10" db="EMBL/GenBank/DDBJ databases">
        <title>Draft genome of the hookworm Ancylostoma caninum.</title>
        <authorList>
            <person name="Mitreva M."/>
        </authorList>
    </citation>
    <scope>NUCLEOTIDE SEQUENCE [LARGE SCALE GENOMIC DNA]</scope>
    <source>
        <strain evidence="4 5">Baltimore</strain>
    </source>
</reference>
<protein>
    <recommendedName>
        <fullName evidence="6">NR LBD domain-containing protein</fullName>
    </recommendedName>
</protein>
<dbReference type="EMBL" id="JOJR01000575">
    <property type="protein sequence ID" value="RCN36223.1"/>
    <property type="molecule type" value="Genomic_DNA"/>
</dbReference>
<keyword evidence="3" id="KW-0675">Receptor</keyword>
<evidence type="ECO:0000256" key="2">
    <source>
        <dbReference type="ARBA" id="ARBA00023163"/>
    </source>
</evidence>
<evidence type="ECO:0000313" key="4">
    <source>
        <dbReference type="EMBL" id="RCN36223.1"/>
    </source>
</evidence>
<name>A0A368FVM3_ANCCA</name>
<keyword evidence="2" id="KW-0804">Transcription</keyword>
<proteinExistence type="predicted"/>
<gene>
    <name evidence="4" type="ORF">ANCCAN_17889</name>
</gene>
<keyword evidence="5" id="KW-1185">Reference proteome</keyword>
<evidence type="ECO:0000313" key="5">
    <source>
        <dbReference type="Proteomes" id="UP000252519"/>
    </source>
</evidence>
<evidence type="ECO:0008006" key="6">
    <source>
        <dbReference type="Google" id="ProtNLM"/>
    </source>
</evidence>
<dbReference type="AlphaFoldDB" id="A0A368FVM3"/>
<dbReference type="Gene3D" id="1.10.565.10">
    <property type="entry name" value="Retinoid X Receptor"/>
    <property type="match status" value="1"/>
</dbReference>
<dbReference type="InterPro" id="IPR035500">
    <property type="entry name" value="NHR-like_dom_sf"/>
</dbReference>
<dbReference type="Proteomes" id="UP000252519">
    <property type="component" value="Unassembled WGS sequence"/>
</dbReference>
<dbReference type="SUPFAM" id="SSF48508">
    <property type="entry name" value="Nuclear receptor ligand-binding domain"/>
    <property type="match status" value="1"/>
</dbReference>
<keyword evidence="1" id="KW-0805">Transcription regulation</keyword>
<feature type="non-terminal residue" evidence="4">
    <location>
        <position position="1"/>
    </location>
</feature>